<proteinExistence type="predicted"/>
<organism evidence="1 2">
    <name type="scientific">Antarcticirhabdus aurantiaca</name>
    <dbReference type="NCBI Taxonomy" id="2606717"/>
    <lineage>
        <taxon>Bacteria</taxon>
        <taxon>Pseudomonadati</taxon>
        <taxon>Pseudomonadota</taxon>
        <taxon>Alphaproteobacteria</taxon>
        <taxon>Hyphomicrobiales</taxon>
        <taxon>Aurantimonadaceae</taxon>
        <taxon>Antarcticirhabdus</taxon>
    </lineage>
</organism>
<dbReference type="EMBL" id="CP113520">
    <property type="protein sequence ID" value="WAJ29191.1"/>
    <property type="molecule type" value="Genomic_DNA"/>
</dbReference>
<keyword evidence="2" id="KW-1185">Reference proteome</keyword>
<dbReference type="Proteomes" id="UP001163223">
    <property type="component" value="Chromosome"/>
</dbReference>
<protein>
    <submittedName>
        <fullName evidence="1">DUF5996 family protein</fullName>
    </submittedName>
</protein>
<sequence length="423" mass="46142">MTDARWPELDYLSWRETCAALHLYLQVGGKYRLAHTPWINHSWHATFLVGARGLTTTLVPDGPGIEVLFDLVGHKVIAESGDGRRAEMAQRPTTVAAFHAEFRDLIAAVGGTPDFHGSPNEVADPVPFAEDHRDRPYDAEAVTRFFRALAAADRVFKAFRTSFIGKASPVHLFWGSFDLAATRFSGRAAPLHPGGVPALPDDVAQEAYDQEVSSAGFWPGGSGGVDYPAFYAYAYPAPQGYAQAGVQPDAAFWHKDLGEFVLPYAAVRESADPDAALLSFLETTYAAAADLARWDRSVLECRPGAPRRPRPLHEAPEAGSAQAPAPAGASPDIAYEEGPAKGRYLARLDGHEAEMTVSRAGERLLIIDHTEVPDALRGRRVGEALVRRAVEDARETGRSILPLCPFARAQFARHAEWQDVLRR</sequence>
<name>A0ACD4NQY7_9HYPH</name>
<accession>A0ACD4NQY7</accession>
<gene>
    <name evidence="1" type="ORF">OXU80_02830</name>
</gene>
<reference evidence="1" key="1">
    <citation type="submission" date="2022-11" db="EMBL/GenBank/DDBJ databases">
        <title>beta-Carotene-producing bacterium, Jeongeuplla avenae sp. nov., alleviates the salt stress of Arabidopsis seedlings.</title>
        <authorList>
            <person name="Jiang L."/>
            <person name="Lee J."/>
        </authorList>
    </citation>
    <scope>NUCLEOTIDE SEQUENCE</scope>
    <source>
        <strain evidence="1">DY_R2A_6</strain>
    </source>
</reference>
<evidence type="ECO:0000313" key="2">
    <source>
        <dbReference type="Proteomes" id="UP001163223"/>
    </source>
</evidence>
<evidence type="ECO:0000313" key="1">
    <source>
        <dbReference type="EMBL" id="WAJ29191.1"/>
    </source>
</evidence>